<accession>A0A5F7ZZ90</accession>
<sequence length="157" mass="17146">MKPASPGPCVQSLWAFFFFSFLFLFFFFFFFFLRQRLTLSLRLECSGAISAHCNLRLPDSSNSPTSASQVVGITGMSHHTQLIFVFLIEAGFHHVGQTSLELLISGDPSTSASQSSGIAGMSHRARPLFLLCKQDSHLGSVSFQPGLPTWGRGGCPP</sequence>
<evidence type="ECO:0000256" key="1">
    <source>
        <dbReference type="SAM" id="Phobius"/>
    </source>
</evidence>
<keyword evidence="3" id="KW-1185">Reference proteome</keyword>
<evidence type="ECO:0000313" key="2">
    <source>
        <dbReference type="Ensembl" id="ENSMMUP00000069957.1"/>
    </source>
</evidence>
<dbReference type="PANTHER" id="PTHR12138">
    <property type="entry name" value="PRIMATE-EXPANDED PROTEIN FAMILY"/>
    <property type="match status" value="1"/>
</dbReference>
<feature type="transmembrane region" description="Helical" evidence="1">
    <location>
        <begin position="12"/>
        <end position="33"/>
    </location>
</feature>
<reference evidence="2" key="3">
    <citation type="submission" date="2025-08" db="UniProtKB">
        <authorList>
            <consortium name="Ensembl"/>
        </authorList>
    </citation>
    <scope>IDENTIFICATION</scope>
    <source>
        <strain evidence="2">17573</strain>
    </source>
</reference>
<proteinExistence type="predicted"/>
<dbReference type="AlphaFoldDB" id="A0A5F7ZZ90"/>
<evidence type="ECO:0000313" key="3">
    <source>
        <dbReference type="Proteomes" id="UP000006718"/>
    </source>
</evidence>
<dbReference type="Ensembl" id="ENSMMUT00000086344.1">
    <property type="protein sequence ID" value="ENSMMUP00000069957.1"/>
    <property type="gene ID" value="ENSMMUG00000063225.1"/>
</dbReference>
<organism evidence="2 3">
    <name type="scientific">Macaca mulatta</name>
    <name type="common">Rhesus macaque</name>
    <dbReference type="NCBI Taxonomy" id="9544"/>
    <lineage>
        <taxon>Eukaryota</taxon>
        <taxon>Metazoa</taxon>
        <taxon>Chordata</taxon>
        <taxon>Craniata</taxon>
        <taxon>Vertebrata</taxon>
        <taxon>Euteleostomi</taxon>
        <taxon>Mammalia</taxon>
        <taxon>Eutheria</taxon>
        <taxon>Euarchontoglires</taxon>
        <taxon>Primates</taxon>
        <taxon>Haplorrhini</taxon>
        <taxon>Catarrhini</taxon>
        <taxon>Cercopithecidae</taxon>
        <taxon>Cercopithecinae</taxon>
        <taxon>Macaca</taxon>
    </lineage>
</organism>
<dbReference type="Bgee" id="ENSMMUG00000063225">
    <property type="expression patterns" value="Expressed in hindlimb stylopod muscle and 1 other cell type or tissue"/>
</dbReference>
<dbReference type="VEuPathDB" id="HostDB:ENSMMUG00000063225"/>
<keyword evidence="1" id="KW-0472">Membrane</keyword>
<dbReference type="GeneTree" id="ENSGT01150000286943"/>
<dbReference type="PRINTS" id="PR02045">
    <property type="entry name" value="F138DOMAIN"/>
</dbReference>
<keyword evidence="1" id="KW-0812">Transmembrane</keyword>
<reference evidence="3" key="1">
    <citation type="journal article" date="2007" name="Science">
        <title>Evolutionary and biomedical insights from the rhesus macaque genome.</title>
        <authorList>
            <person name="Gibbs R.A."/>
            <person name="Rogers J."/>
            <person name="Katze M.G."/>
            <person name="Bumgarner R."/>
            <person name="Weinstock G.M."/>
            <person name="Mardis E.R."/>
            <person name="Remington K.A."/>
            <person name="Strausberg R.L."/>
            <person name="Venter J.C."/>
            <person name="Wilson R.K."/>
            <person name="Batzer M.A."/>
            <person name="Bustamante C.D."/>
            <person name="Eichler E.E."/>
            <person name="Hahn M.W."/>
            <person name="Hardison R.C."/>
            <person name="Makova K.D."/>
            <person name="Miller W."/>
            <person name="Milosavljevic A."/>
            <person name="Palermo R.E."/>
            <person name="Siepel A."/>
            <person name="Sikela J.M."/>
            <person name="Attaway T."/>
            <person name="Bell S."/>
            <person name="Bernard K.E."/>
            <person name="Buhay C.J."/>
            <person name="Chandrabose M.N."/>
            <person name="Dao M."/>
            <person name="Davis C."/>
            <person name="Delehaunty K.D."/>
            <person name="Ding Y."/>
            <person name="Dinh H.H."/>
            <person name="Dugan-Rocha S."/>
            <person name="Fulton L.A."/>
            <person name="Gabisi R.A."/>
            <person name="Garner T.T."/>
            <person name="Godfrey J."/>
            <person name="Hawes A.C."/>
            <person name="Hernandez J."/>
            <person name="Hines S."/>
            <person name="Holder M."/>
            <person name="Hume J."/>
            <person name="Jhangiani S.N."/>
            <person name="Joshi V."/>
            <person name="Khan Z.M."/>
            <person name="Kirkness E.F."/>
            <person name="Cree A."/>
            <person name="Fowler R.G."/>
            <person name="Lee S."/>
            <person name="Lewis L.R."/>
            <person name="Li Z."/>
            <person name="Liu Y.-S."/>
            <person name="Moore S.M."/>
            <person name="Muzny D."/>
            <person name="Nazareth L.V."/>
            <person name="Ngo D.N."/>
            <person name="Okwuonu G.O."/>
            <person name="Pai G."/>
            <person name="Parker D."/>
            <person name="Paul H.A."/>
            <person name="Pfannkoch C."/>
            <person name="Pohl C.S."/>
            <person name="Rogers Y.-H.C."/>
            <person name="Ruiz S.J."/>
            <person name="Sabo A."/>
            <person name="Santibanez J."/>
            <person name="Schneider B.W."/>
            <person name="Smith S.M."/>
            <person name="Sodergren E."/>
            <person name="Svatek A.F."/>
            <person name="Utterback T.R."/>
            <person name="Vattathil S."/>
            <person name="Warren W."/>
            <person name="White C.S."/>
            <person name="Chinwalla A.T."/>
            <person name="Feng Y."/>
            <person name="Halpern A.L."/>
            <person name="Hillier L.W."/>
            <person name="Huang X."/>
            <person name="Minx P."/>
            <person name="Nelson J.O."/>
            <person name="Pepin K.H."/>
            <person name="Qin X."/>
            <person name="Sutton G.G."/>
            <person name="Venter E."/>
            <person name="Walenz B.P."/>
            <person name="Wallis J.W."/>
            <person name="Worley K.C."/>
            <person name="Yang S.-P."/>
            <person name="Jones S.M."/>
            <person name="Marra M.A."/>
            <person name="Rocchi M."/>
            <person name="Schein J.E."/>
            <person name="Baertsch R."/>
            <person name="Clarke L."/>
            <person name="Csuros M."/>
            <person name="Glasscock J."/>
            <person name="Harris R.A."/>
            <person name="Havlak P."/>
            <person name="Jackson A.R."/>
            <person name="Jiang H."/>
            <person name="Liu Y."/>
            <person name="Messina D.N."/>
            <person name="Shen Y."/>
            <person name="Song H.X.-Z."/>
            <person name="Wylie T."/>
            <person name="Zhang L."/>
            <person name="Birney E."/>
            <person name="Han K."/>
            <person name="Konkel M.K."/>
            <person name="Lee J."/>
            <person name="Smit A.F.A."/>
            <person name="Ullmer B."/>
            <person name="Wang H."/>
            <person name="Xing J."/>
            <person name="Burhans R."/>
            <person name="Cheng Z."/>
            <person name="Karro J.E."/>
            <person name="Ma J."/>
            <person name="Raney B."/>
            <person name="She X."/>
            <person name="Cox M.J."/>
            <person name="Demuth J.P."/>
            <person name="Dumas L.J."/>
            <person name="Han S.-G."/>
            <person name="Hopkins J."/>
            <person name="Karimpour-Fard A."/>
            <person name="Kim Y.H."/>
            <person name="Pollack J.R."/>
            <person name="Vinar T."/>
            <person name="Addo-Quaye C."/>
            <person name="Degenhardt J."/>
            <person name="Denby A."/>
            <person name="Hubisz M.J."/>
            <person name="Indap A."/>
            <person name="Kosiol C."/>
            <person name="Lahn B.T."/>
            <person name="Lawson H.A."/>
            <person name="Marklein A."/>
            <person name="Nielsen R."/>
            <person name="Vallender E.J."/>
            <person name="Clark A.G."/>
            <person name="Ferguson B."/>
            <person name="Hernandez R.D."/>
            <person name="Hirani K."/>
            <person name="Kehrer-Sawatzki H."/>
            <person name="Kolb J."/>
            <person name="Patil S."/>
            <person name="Pu L.-L."/>
            <person name="Ren Y."/>
            <person name="Smith D.G."/>
            <person name="Wheeler D.A."/>
            <person name="Schenck I."/>
            <person name="Ball E.V."/>
            <person name="Chen R."/>
            <person name="Cooper D.N."/>
            <person name="Giardine B."/>
            <person name="Hsu F."/>
            <person name="Kent W.J."/>
            <person name="Lesk A."/>
            <person name="Nelson D.L."/>
            <person name="O'brien W.E."/>
            <person name="Pruefer K."/>
            <person name="Stenson P.D."/>
            <person name="Wallace J.C."/>
            <person name="Ke H."/>
            <person name="Liu X.-M."/>
            <person name="Wang P."/>
            <person name="Xiang A.P."/>
            <person name="Yang F."/>
            <person name="Barber G.P."/>
            <person name="Haussler D."/>
            <person name="Karolchik D."/>
            <person name="Kern A.D."/>
            <person name="Kuhn R.M."/>
            <person name="Smith K.E."/>
            <person name="Zwieg A.S."/>
        </authorList>
    </citation>
    <scope>NUCLEOTIDE SEQUENCE [LARGE SCALE GENOMIC DNA]</scope>
    <source>
        <strain evidence="3">17573</strain>
    </source>
</reference>
<dbReference type="Proteomes" id="UP000006718">
    <property type="component" value="Chromosome 13"/>
</dbReference>
<reference evidence="2" key="2">
    <citation type="submission" date="2019-01" db="EMBL/GenBank/DDBJ databases">
        <authorList>
            <person name="Graves T."/>
            <person name="Eichler E.E."/>
            <person name="Wilson R.K."/>
        </authorList>
    </citation>
    <scope>NUCLEOTIDE SEQUENCE [LARGE SCALE GENOMIC DNA]</scope>
    <source>
        <strain evidence="2">17573</strain>
    </source>
</reference>
<dbReference type="PANTHER" id="PTHR12138:SF155">
    <property type="entry name" value="DOWN SYNDROME CRITICAL REGION PROTEIN 8"/>
    <property type="match status" value="1"/>
</dbReference>
<dbReference type="InParanoid" id="A0A5F7ZZ90"/>
<keyword evidence="1" id="KW-1133">Transmembrane helix</keyword>
<name>A0A5F7ZZ90_MACMU</name>
<protein>
    <submittedName>
        <fullName evidence="2">Uncharacterized protein</fullName>
    </submittedName>
</protein>
<reference evidence="2" key="4">
    <citation type="submission" date="2025-09" db="UniProtKB">
        <authorList>
            <consortium name="Ensembl"/>
        </authorList>
    </citation>
    <scope>IDENTIFICATION</scope>
    <source>
        <strain evidence="2">17573</strain>
    </source>
</reference>